<protein>
    <recommendedName>
        <fullName evidence="1">Lnb N-terminal periplasmic domain-containing protein</fullName>
    </recommendedName>
</protein>
<dbReference type="InterPro" id="IPR025178">
    <property type="entry name" value="Lnb_N"/>
</dbReference>
<keyword evidence="3" id="KW-1185">Reference proteome</keyword>
<proteinExistence type="predicted"/>
<accession>A0A2Z4FLC2</accession>
<name>A0A2Z4FLC2_9DELT</name>
<dbReference type="AlphaFoldDB" id="A0A2Z4FLC2"/>
<gene>
    <name evidence="2" type="ORF">DN745_09155</name>
</gene>
<dbReference type="Pfam" id="PF13387">
    <property type="entry name" value="Lnb_N"/>
    <property type="match status" value="1"/>
</dbReference>
<dbReference type="EMBL" id="CP030032">
    <property type="protein sequence ID" value="AWV89498.1"/>
    <property type="molecule type" value="Genomic_DNA"/>
</dbReference>
<feature type="domain" description="Lnb N-terminal periplasmic" evidence="1">
    <location>
        <begin position="31"/>
        <end position="190"/>
    </location>
</feature>
<evidence type="ECO:0000259" key="1">
    <source>
        <dbReference type="Pfam" id="PF13387"/>
    </source>
</evidence>
<organism evidence="2 3">
    <name type="scientific">Bradymonas sediminis</name>
    <dbReference type="NCBI Taxonomy" id="1548548"/>
    <lineage>
        <taxon>Bacteria</taxon>
        <taxon>Deltaproteobacteria</taxon>
        <taxon>Bradymonadales</taxon>
        <taxon>Bradymonadaceae</taxon>
        <taxon>Bradymonas</taxon>
    </lineage>
</organism>
<sequence length="425" mass="47862">MRSAWLKIFAAMVFVLACWTSFLPTAAAAPPPWETGHSQPEDLKIKVVIFSPGDEIVSWFGHIAMVVEDPRLNHRRMYNYGMFSFGKGMLAKFAMGRLWFWVGEAPVYRTYEFYKRSNRSVRVLELNLEPEVRQEIAMALAVNVHPDNRDYLYHHYFDNCSTRIRDLIDHAIDGQLSAAAAKPTGQTLRDHTRRHAARNPAVEMLLMFLMNNDIDDPVTRWEEMFLPGELEEVIQELEYVNKAGETVPLVVDELVYFEADIEPTPEEVPTRWPGALALGILLGALGAWLGRGYFGAPTSKGRRVAFGLYNALIGLVIGIPGLALAVMWAITDHTVTYHGENLLLGNPLTFLLLPLGIALAIGSTAARRWLRPLWIVLTGLGLVLLPLKLLPMFNQNIWLPLAFILPILLGLGFVWWRYGGDLEGE</sequence>
<dbReference type="RefSeq" id="WP_111334184.1">
    <property type="nucleotide sequence ID" value="NZ_CP030032.1"/>
</dbReference>
<evidence type="ECO:0000313" key="3">
    <source>
        <dbReference type="Proteomes" id="UP000249799"/>
    </source>
</evidence>
<dbReference type="KEGG" id="bsed:DN745_09155"/>
<dbReference type="PROSITE" id="PS51257">
    <property type="entry name" value="PROKAR_LIPOPROTEIN"/>
    <property type="match status" value="1"/>
</dbReference>
<dbReference type="OrthoDB" id="5490204at2"/>
<dbReference type="Proteomes" id="UP000249799">
    <property type="component" value="Chromosome"/>
</dbReference>
<reference evidence="2 3" key="1">
    <citation type="submission" date="2018-06" db="EMBL/GenBank/DDBJ databases">
        <title>Lujinxingia sediminis gen. nov. sp. nov., a new facultative anaerobic member of the class Deltaproteobacteria, and proposal of Lujinxingaceae fam. nov.</title>
        <authorList>
            <person name="Guo L.-Y."/>
            <person name="Li C.-M."/>
            <person name="Wang S."/>
            <person name="Du Z.-J."/>
        </authorList>
    </citation>
    <scope>NUCLEOTIDE SEQUENCE [LARGE SCALE GENOMIC DNA]</scope>
    <source>
        <strain evidence="2 3">FA350</strain>
    </source>
</reference>
<evidence type="ECO:0000313" key="2">
    <source>
        <dbReference type="EMBL" id="AWV89498.1"/>
    </source>
</evidence>